<feature type="domain" description="Glycosyltransferase subfamily 4-like N-terminal" evidence="1">
    <location>
        <begin position="40"/>
        <end position="140"/>
    </location>
</feature>
<keyword evidence="3" id="KW-0328">Glycosyltransferase</keyword>
<dbReference type="RefSeq" id="WP_025078105.1">
    <property type="nucleotide sequence ID" value="NZ_BAKO01000008.1"/>
</dbReference>
<keyword evidence="5" id="KW-1185">Reference proteome</keyword>
<dbReference type="EMBL" id="CP012075">
    <property type="protein sequence ID" value="AKU70607.1"/>
    <property type="molecule type" value="Genomic_DNA"/>
</dbReference>
<dbReference type="OrthoDB" id="9790710at2"/>
<reference evidence="3 5" key="2">
    <citation type="submission" date="2021-03" db="EMBL/GenBank/DDBJ databases">
        <title>Human Oral Microbial Genomes.</title>
        <authorList>
            <person name="Johnston C.D."/>
            <person name="Chen T."/>
            <person name="Dewhirst F.E."/>
        </authorList>
    </citation>
    <scope>NUCLEOTIDE SEQUENCE [LARGE SCALE GENOMIC DNA]</scope>
    <source>
        <strain evidence="3 5">W1435</strain>
    </source>
</reference>
<evidence type="ECO:0000313" key="3">
    <source>
        <dbReference type="EMBL" id="QUB85287.1"/>
    </source>
</evidence>
<accession>A0A0K1NNF4</accession>
<name>A0A0K1NNF4_9BACT</name>
<protein>
    <submittedName>
        <fullName evidence="2">Glycosyltransferase</fullName>
        <ecNumber evidence="3">2.4.-.-</ecNumber>
    </submittedName>
</protein>
<dbReference type="AlphaFoldDB" id="A0A0K1NNF4"/>
<keyword evidence="2" id="KW-0808">Transferase</keyword>
<dbReference type="Proteomes" id="UP000682005">
    <property type="component" value="Chromosome 2"/>
</dbReference>
<dbReference type="KEGG" id="pfus:ADJ77_12905"/>
<dbReference type="Pfam" id="PF13579">
    <property type="entry name" value="Glyco_trans_4_4"/>
    <property type="match status" value="1"/>
</dbReference>
<evidence type="ECO:0000313" key="4">
    <source>
        <dbReference type="Proteomes" id="UP000060345"/>
    </source>
</evidence>
<dbReference type="EMBL" id="CP072369">
    <property type="protein sequence ID" value="QUB85287.1"/>
    <property type="molecule type" value="Genomic_DNA"/>
</dbReference>
<evidence type="ECO:0000313" key="5">
    <source>
        <dbReference type="Proteomes" id="UP000682005"/>
    </source>
</evidence>
<reference evidence="2 4" key="1">
    <citation type="submission" date="2015-07" db="EMBL/GenBank/DDBJ databases">
        <authorList>
            <person name="Noorani M."/>
        </authorList>
    </citation>
    <scope>NUCLEOTIDE SEQUENCE [LARGE SCALE GENOMIC DNA]</scope>
    <source>
        <strain evidence="2 4">W1435</strain>
    </source>
</reference>
<proteinExistence type="predicted"/>
<dbReference type="SUPFAM" id="SSF53756">
    <property type="entry name" value="UDP-Glycosyltransferase/glycogen phosphorylase"/>
    <property type="match status" value="1"/>
</dbReference>
<dbReference type="STRING" id="1236517.ADJ77_12905"/>
<gene>
    <name evidence="2" type="ORF">ADJ77_12905</name>
    <name evidence="3" type="ORF">J5A51_03125</name>
</gene>
<evidence type="ECO:0000259" key="1">
    <source>
        <dbReference type="Pfam" id="PF13579"/>
    </source>
</evidence>
<evidence type="ECO:0000313" key="2">
    <source>
        <dbReference type="EMBL" id="AKU70607.1"/>
    </source>
</evidence>
<sequence length="385" mass="45018">MRIIHYIDGIKAGNLLSDYFLRLTTAQKEHADVRTVTRKDNFKKLLTDYHPDIVHIHTCWDYQAAAYAKRAAKQGCAVVFSPHWALDERSRTTEQKRTKQLKALLYQMKMVQRVDALLVTTERERQHILQLGWTKRIDVVADSVLNSQLSDDNMAQQTIAFYRKVLDTRYQFAMTAMEKDAIPSLLHAGLARETTHNLLPSDQLLNLRSLNPEQWRRILLYADDEGIRDIVDNSISRLQLHAPAIDTAAIQRYILLSPKETESVDSKKLTGNQPLIRQRLNDNLKQEDALLKEIATMMANTRQVERKDTLSLRLLADLYTTIKYNDYDEDRLAELLRHMRIYRYSRRIIQLLADKIHLKEGFMPFPPLNDRRTKGIVRRNFTQRH</sequence>
<dbReference type="eggNOG" id="COG0438">
    <property type="taxonomic scope" value="Bacteria"/>
</dbReference>
<dbReference type="EC" id="2.4.-.-" evidence="3"/>
<dbReference type="GO" id="GO:0016757">
    <property type="term" value="F:glycosyltransferase activity"/>
    <property type="evidence" value="ECO:0007669"/>
    <property type="project" value="UniProtKB-KW"/>
</dbReference>
<dbReference type="Proteomes" id="UP000060345">
    <property type="component" value="Chromosome 2"/>
</dbReference>
<dbReference type="InterPro" id="IPR028098">
    <property type="entry name" value="Glyco_trans_4-like_N"/>
</dbReference>
<dbReference type="Gene3D" id="3.40.50.2000">
    <property type="entry name" value="Glycogen Phosphorylase B"/>
    <property type="match status" value="1"/>
</dbReference>
<organism evidence="2 4">
    <name type="scientific">Prevotella fusca JCM 17724</name>
    <dbReference type="NCBI Taxonomy" id="1236517"/>
    <lineage>
        <taxon>Bacteria</taxon>
        <taxon>Pseudomonadati</taxon>
        <taxon>Bacteroidota</taxon>
        <taxon>Bacteroidia</taxon>
        <taxon>Bacteroidales</taxon>
        <taxon>Prevotellaceae</taxon>
        <taxon>Prevotella</taxon>
    </lineage>
</organism>